<dbReference type="InterPro" id="IPR009044">
    <property type="entry name" value="ssDNA-bd_transcriptional_reg"/>
</dbReference>
<dbReference type="Gene3D" id="4.10.60.10">
    <property type="entry name" value="Zinc finger, CCHC-type"/>
    <property type="match status" value="5"/>
</dbReference>
<organism evidence="2 3">
    <name type="scientific">Nicotiana tabacum</name>
    <name type="common">Common tobacco</name>
    <dbReference type="NCBI Taxonomy" id="4097"/>
    <lineage>
        <taxon>Eukaryota</taxon>
        <taxon>Viridiplantae</taxon>
        <taxon>Streptophyta</taxon>
        <taxon>Embryophyta</taxon>
        <taxon>Tracheophyta</taxon>
        <taxon>Spermatophyta</taxon>
        <taxon>Magnoliopsida</taxon>
        <taxon>eudicotyledons</taxon>
        <taxon>Gunneridae</taxon>
        <taxon>Pentapetalae</taxon>
        <taxon>asterids</taxon>
        <taxon>lamiids</taxon>
        <taxon>Solanales</taxon>
        <taxon>Solanaceae</taxon>
        <taxon>Nicotianoideae</taxon>
        <taxon>Nicotianeae</taxon>
        <taxon>Nicotiana</taxon>
    </lineage>
</organism>
<dbReference type="GO" id="GO:0006355">
    <property type="term" value="P:regulation of DNA-templated transcription"/>
    <property type="evidence" value="ECO:0007669"/>
    <property type="project" value="InterPro"/>
</dbReference>
<reference evidence="2" key="1">
    <citation type="journal article" date="2014" name="Nat. Commun.">
        <title>The tobacco genome sequence and its comparison with those of tomato and potato.</title>
        <authorList>
            <person name="Sierro N."/>
            <person name="Battey J.N."/>
            <person name="Ouadi S."/>
            <person name="Bakaher N."/>
            <person name="Bovet L."/>
            <person name="Willig A."/>
            <person name="Goepfert S."/>
            <person name="Peitsch M.C."/>
            <person name="Ivanov N.V."/>
        </authorList>
    </citation>
    <scope>NUCLEOTIDE SEQUENCE [LARGE SCALE GENOMIC DNA]</scope>
</reference>
<dbReference type="KEGG" id="nta:107784729"/>
<dbReference type="Gene3D" id="2.30.31.10">
    <property type="entry name" value="Transcriptional Coactivator Pc4, Chain A"/>
    <property type="match status" value="1"/>
</dbReference>
<dbReference type="STRING" id="4097.A0A1S3ZAY6"/>
<dbReference type="PaxDb" id="4097-A0A1S3ZAY6"/>
<dbReference type="Proteomes" id="UP000790787">
    <property type="component" value="Chromosome 13"/>
</dbReference>
<proteinExistence type="predicted"/>
<dbReference type="PANTHER" id="PTHR47592">
    <property type="entry name" value="PBF68 PROTEIN"/>
    <property type="match status" value="1"/>
</dbReference>
<gene>
    <name evidence="3" type="primary">LOC107784729</name>
</gene>
<dbReference type="Pfam" id="PF02229">
    <property type="entry name" value="PC4"/>
    <property type="match status" value="1"/>
</dbReference>
<dbReference type="Pfam" id="PF08766">
    <property type="entry name" value="DEK_C"/>
    <property type="match status" value="1"/>
</dbReference>
<keyword evidence="1" id="KW-0479">Metal-binding</keyword>
<dbReference type="GeneID" id="107784729"/>
<dbReference type="SUPFAM" id="SSF57756">
    <property type="entry name" value="Retrovirus zinc finger-like domains"/>
    <property type="match status" value="3"/>
</dbReference>
<dbReference type="PROSITE" id="PS50158">
    <property type="entry name" value="ZF_CCHC"/>
    <property type="match status" value="7"/>
</dbReference>
<dbReference type="GO" id="GO:0008270">
    <property type="term" value="F:zinc ion binding"/>
    <property type="evidence" value="ECO:0007669"/>
    <property type="project" value="UniProtKB-KW"/>
</dbReference>
<sequence>MEEQLPDPKRRKIQGIVLDILKTADIETATEYSVRTTAAQQLGTEILNIQEKNYIRHVVESFLLSTVEKPTLDNNRRISTAEKETNKDFVAEEQLSADHPPTQQQEADGSLPNPHFVDSNENNCRTICKLSGKRSVGILDIHGKPFVAIRDFYEKDGKLVPSSRGINLSAQQWSSFRSSFPAIVEAIATMESKIRLTTSENQTAAEVAANGREQIQTNISQSVNHQEGKITADRKENGDDVCNSAIITNSQVQMPLERQQTEAGISNSAPCFAPQGQIQQSSRTTSLAQSLVPVKTIRLDGTNYYCWKHQIEFFLKQLNIAYVLSEPCPNTLENRQKWVDDDYLCCRNISNSLSDKLFEEYSKKNYSAKELWEELRSTYDEDFGTKSSEVNKYLQFQMVDGISILEQVQELHKIADSLMASGIWIDENFHISAIIAKLPPSWKDCRARLMHENVLSLDMLMHHLRVEEDCRNRYKNDKLEKRVGARKKDLTKKQCYNCGKEGHISKYCTERNYQVFEKSNGKESETIPVITEGKINGQCYNCGKEGHISKYCTERNYQVFEKSNGKESETIPVITEGKINGQCYNCGKEGHISKYCTERNYQVLEKSNGKESETIPVTEAKINGQCYSCGKEGHISKYCTERNYQVLEKSNGKESETIPVVTEDKINGQCYNCGKEGHISKYCTERNYQVLEKSNGKESETIPVVTEDKINGQCYNCGKEGHISKYCTERNYQVLEKSNGKESETIPVVTEAKISRQCYNCGKERHISKYCTERNYQVCEKSNGRESETIHVVAEAKINGKTDGLVAIVSGVKSNGKSDKISPMAEGP</sequence>
<dbReference type="InterPro" id="IPR014876">
    <property type="entry name" value="DEK_C"/>
</dbReference>
<dbReference type="OrthoDB" id="2505440at2759"/>
<accession>A0A1S3ZAY6</accession>
<evidence type="ECO:0000313" key="3">
    <source>
        <dbReference type="RefSeq" id="XP_016461387.1"/>
    </source>
</evidence>
<dbReference type="Pfam" id="PF14223">
    <property type="entry name" value="Retrotran_gag_2"/>
    <property type="match status" value="1"/>
</dbReference>
<keyword evidence="1" id="KW-0863">Zinc-finger</keyword>
<dbReference type="SUPFAM" id="SSF54447">
    <property type="entry name" value="ssDNA-binding transcriptional regulator domain"/>
    <property type="match status" value="1"/>
</dbReference>
<dbReference type="InterPro" id="IPR001878">
    <property type="entry name" value="Znf_CCHC"/>
</dbReference>
<dbReference type="PANTHER" id="PTHR47592:SF6">
    <property type="entry name" value="PBF68 PROTEIN"/>
    <property type="match status" value="1"/>
</dbReference>
<evidence type="ECO:0000256" key="1">
    <source>
        <dbReference type="PROSITE-ProRule" id="PRU00047"/>
    </source>
</evidence>
<evidence type="ECO:0000313" key="2">
    <source>
        <dbReference type="Proteomes" id="UP000790787"/>
    </source>
</evidence>
<protein>
    <submittedName>
        <fullName evidence="3">Uncharacterized protein isoform X1</fullName>
    </submittedName>
</protein>
<keyword evidence="2" id="KW-1185">Reference proteome</keyword>
<name>A0A1S3ZAY6_TOBAC</name>
<dbReference type="GO" id="GO:0003677">
    <property type="term" value="F:DNA binding"/>
    <property type="evidence" value="ECO:0007669"/>
    <property type="project" value="InterPro"/>
</dbReference>
<dbReference type="SMR" id="A0A1S3ZAY6"/>
<keyword evidence="1" id="KW-0862">Zinc</keyword>
<reference evidence="3" key="2">
    <citation type="submission" date="2025-08" db="UniProtKB">
        <authorList>
            <consortium name="RefSeq"/>
        </authorList>
    </citation>
    <scope>IDENTIFICATION</scope>
</reference>
<dbReference type="AlphaFoldDB" id="A0A1S3ZAY6"/>
<dbReference type="RefSeq" id="XP_016461387.1">
    <property type="nucleotide sequence ID" value="XM_016605901.1"/>
</dbReference>
<dbReference type="SMART" id="SM00343">
    <property type="entry name" value="ZnF_C2HC"/>
    <property type="match status" value="7"/>
</dbReference>
<dbReference type="InterPro" id="IPR003173">
    <property type="entry name" value="PC4_C"/>
</dbReference>
<dbReference type="Pfam" id="PF00098">
    <property type="entry name" value="zf-CCHC"/>
    <property type="match status" value="6"/>
</dbReference>
<dbReference type="InterPro" id="IPR036875">
    <property type="entry name" value="Znf_CCHC_sf"/>
</dbReference>